<dbReference type="Proteomes" id="UP000828251">
    <property type="component" value="Unassembled WGS sequence"/>
</dbReference>
<accession>A0A9D3UUI2</accession>
<evidence type="ECO:0000313" key="2">
    <source>
        <dbReference type="Proteomes" id="UP000828251"/>
    </source>
</evidence>
<name>A0A9D3UUI2_9ROSI</name>
<reference evidence="1 2" key="1">
    <citation type="journal article" date="2021" name="Plant Biotechnol. J.">
        <title>Multi-omics assisted identification of the key and species-specific regulatory components of drought-tolerant mechanisms in Gossypium stocksii.</title>
        <authorList>
            <person name="Yu D."/>
            <person name="Ke L."/>
            <person name="Zhang D."/>
            <person name="Wu Y."/>
            <person name="Sun Y."/>
            <person name="Mei J."/>
            <person name="Sun J."/>
            <person name="Sun Y."/>
        </authorList>
    </citation>
    <scope>NUCLEOTIDE SEQUENCE [LARGE SCALE GENOMIC DNA]</scope>
    <source>
        <strain evidence="2">cv. E1</strain>
        <tissue evidence="1">Leaf</tissue>
    </source>
</reference>
<comment type="caution">
    <text evidence="1">The sequence shown here is derived from an EMBL/GenBank/DDBJ whole genome shotgun (WGS) entry which is preliminary data.</text>
</comment>
<protein>
    <submittedName>
        <fullName evidence="1">Uncharacterized protein</fullName>
    </submittedName>
</protein>
<evidence type="ECO:0000313" key="1">
    <source>
        <dbReference type="EMBL" id="KAH1056674.1"/>
    </source>
</evidence>
<sequence length="106" mass="12455">MEKKYVEVIEVESSTKPLETEGTFLNLRLHESPCMVRLTIWLSLLPHKSRRRQLKENQKRPENRWVLWMPLDYKPRVSGGKADEIIARLGFQHSHRVEDIGFSSGI</sequence>
<dbReference type="AlphaFoldDB" id="A0A9D3UUI2"/>
<dbReference type="EMBL" id="JAIQCV010000010">
    <property type="protein sequence ID" value="KAH1056674.1"/>
    <property type="molecule type" value="Genomic_DNA"/>
</dbReference>
<organism evidence="1 2">
    <name type="scientific">Gossypium stocksii</name>
    <dbReference type="NCBI Taxonomy" id="47602"/>
    <lineage>
        <taxon>Eukaryota</taxon>
        <taxon>Viridiplantae</taxon>
        <taxon>Streptophyta</taxon>
        <taxon>Embryophyta</taxon>
        <taxon>Tracheophyta</taxon>
        <taxon>Spermatophyta</taxon>
        <taxon>Magnoliopsida</taxon>
        <taxon>eudicotyledons</taxon>
        <taxon>Gunneridae</taxon>
        <taxon>Pentapetalae</taxon>
        <taxon>rosids</taxon>
        <taxon>malvids</taxon>
        <taxon>Malvales</taxon>
        <taxon>Malvaceae</taxon>
        <taxon>Malvoideae</taxon>
        <taxon>Gossypium</taxon>
    </lineage>
</organism>
<proteinExistence type="predicted"/>
<keyword evidence="2" id="KW-1185">Reference proteome</keyword>
<gene>
    <name evidence="1" type="ORF">J1N35_034739</name>
</gene>